<feature type="binding site" evidence="22">
    <location>
        <position position="138"/>
    </location>
    <ligand>
        <name>FAD</name>
        <dbReference type="ChEBI" id="CHEBI:57692"/>
    </ligand>
</feature>
<dbReference type="Proteomes" id="UP000326340">
    <property type="component" value="Unassembled WGS sequence"/>
</dbReference>
<dbReference type="InterPro" id="IPR039261">
    <property type="entry name" value="FNR_nucleotide-bd"/>
</dbReference>
<dbReference type="Pfam" id="PF12656">
    <property type="entry name" value="G-patch_2"/>
    <property type="match status" value="1"/>
</dbReference>
<feature type="region of interest" description="Disordered" evidence="23">
    <location>
        <begin position="335"/>
        <end position="457"/>
    </location>
</feature>
<feature type="binding site" evidence="22">
    <location>
        <position position="119"/>
    </location>
    <ligand>
        <name>FAD</name>
        <dbReference type="ChEBI" id="CHEBI:57692"/>
    </ligand>
</feature>
<evidence type="ECO:0000256" key="7">
    <source>
        <dbReference type="ARBA" id="ARBA00012011"/>
    </source>
</evidence>
<sequence>MADTLTSRKYFDNIYIPIGLIILGCAITKREWVPYAALLSLALGAYKYNSMQIKKVLKPDAFQEFELKEKTIISHNVAMQVISRVPSSIKSILGLPIGQHISICANCPQPDGTTKEIVRSYTPISGDHQPGYFDLLIKSYPTGNISKYLASMKVGQLLKVKGPKGAFVYTPNMVRHFGMIAGGTGITPMLQIIRAVIRGRPTGDKTEIDLIFANVTPQDILLKEDLDTLAKEDSGFRVHYVLDKPPAGWTGGVGYVTADMITNLLPKPADDIKLLLCGPPPMVSGLKKTAESLGFKKARPPLTIGISLLVHNQPTITSLAANAMSDGSKIPRVAISFGGSSSSKPNKKPSRLDPPSSLGKRSRTNALKNNFDSDSDGEHDGGRGRHEAITELGGENKEKETPRALVIEKQGNRDWKSELRGRRGGKNLLPAEVQAQQRHQQNATQQQTDREPADADKQIQWGLTVKRRKTSDEAATDHVENVTGEQTMEENGSREKKKAPRTADEDAMDALLGKKRLEEEDIVIQATEQDAYLSDIKHVGEDSTLADYDAIPDGEFGAALLRGMGWDGKMRGPKKKQPTERRQNQLGLGAKKLEGTEDLGQWNQGGKKKSSRPRLDEYRRGEEKKRSERRERRGESYRDERDRTESGTTTARGIGAVTRDADDLEKPEEDARIMELDT</sequence>
<accession>A0A5Q4BSE4</accession>
<feature type="binding site" evidence="22">
    <location>
        <position position="136"/>
    </location>
    <ligand>
        <name>FAD</name>
        <dbReference type="ChEBI" id="CHEBI:57692"/>
    </ligand>
</feature>
<organism evidence="25 26">
    <name type="scientific">Colletotrichum shisoi</name>
    <dbReference type="NCBI Taxonomy" id="2078593"/>
    <lineage>
        <taxon>Eukaryota</taxon>
        <taxon>Fungi</taxon>
        <taxon>Dikarya</taxon>
        <taxon>Ascomycota</taxon>
        <taxon>Pezizomycotina</taxon>
        <taxon>Sordariomycetes</taxon>
        <taxon>Hypocreomycetidae</taxon>
        <taxon>Glomerellales</taxon>
        <taxon>Glomerellaceae</taxon>
        <taxon>Colletotrichum</taxon>
        <taxon>Colletotrichum destructivum species complex</taxon>
    </lineage>
</organism>
<feature type="compositionally biased region" description="Basic and acidic residues" evidence="23">
    <location>
        <begin position="448"/>
        <end position="457"/>
    </location>
</feature>
<dbReference type="AlphaFoldDB" id="A0A5Q4BSE4"/>
<evidence type="ECO:0000256" key="20">
    <source>
        <dbReference type="ARBA" id="ARBA00041901"/>
    </source>
</evidence>
<comment type="subcellular location">
    <subcellularLocation>
        <location evidence="3">Mitochondrion outer membrane</location>
        <topology evidence="3">Single-pass membrane protein</topology>
    </subcellularLocation>
    <subcellularLocation>
        <location evidence="2">Nucleus</location>
    </subcellularLocation>
</comment>
<evidence type="ECO:0000256" key="23">
    <source>
        <dbReference type="SAM" id="MobiDB-lite"/>
    </source>
</evidence>
<dbReference type="GO" id="GO:0005783">
    <property type="term" value="C:endoplasmic reticulum"/>
    <property type="evidence" value="ECO:0007669"/>
    <property type="project" value="TreeGrafter"/>
</dbReference>
<dbReference type="EC" id="1.6.2.2" evidence="7"/>
<feature type="binding site" evidence="22">
    <location>
        <position position="146"/>
    </location>
    <ligand>
        <name>FAD</name>
        <dbReference type="ChEBI" id="CHEBI:57692"/>
    </ligand>
</feature>
<evidence type="ECO:0000259" key="24">
    <source>
        <dbReference type="PROSITE" id="PS51384"/>
    </source>
</evidence>
<dbReference type="InterPro" id="IPR017938">
    <property type="entry name" value="Riboflavin_synthase-like_b-brl"/>
</dbReference>
<dbReference type="GO" id="GO:0090524">
    <property type="term" value="F:cytochrome-b5 reductase activity, acting on NADH"/>
    <property type="evidence" value="ECO:0007669"/>
    <property type="project" value="UniProtKB-EC"/>
</dbReference>
<dbReference type="PRINTS" id="PR00406">
    <property type="entry name" value="CYTB5RDTASE"/>
</dbReference>
<evidence type="ECO:0000256" key="13">
    <source>
        <dbReference type="ARBA" id="ARBA00023002"/>
    </source>
</evidence>
<evidence type="ECO:0000256" key="2">
    <source>
        <dbReference type="ARBA" id="ARBA00004123"/>
    </source>
</evidence>
<proteinExistence type="inferred from homology"/>
<dbReference type="PANTHER" id="PTHR19370">
    <property type="entry name" value="NADH-CYTOCHROME B5 REDUCTASE"/>
    <property type="match status" value="1"/>
</dbReference>
<evidence type="ECO:0000256" key="11">
    <source>
        <dbReference type="ARBA" id="ARBA00022827"/>
    </source>
</evidence>
<name>A0A5Q4BSE4_9PEZI</name>
<dbReference type="Pfam" id="PF00175">
    <property type="entry name" value="NAD_binding_1"/>
    <property type="match status" value="1"/>
</dbReference>
<comment type="catalytic activity">
    <reaction evidence="21">
        <text>2 Fe(3+)-[Dph3] + NADH = 2 Fe(2+)-[Dph3] + NAD(+) + H(+)</text>
        <dbReference type="Rhea" id="RHEA:71231"/>
        <dbReference type="Rhea" id="RHEA-COMP:18002"/>
        <dbReference type="Rhea" id="RHEA-COMP:18003"/>
        <dbReference type="ChEBI" id="CHEBI:15378"/>
        <dbReference type="ChEBI" id="CHEBI:29033"/>
        <dbReference type="ChEBI" id="CHEBI:29034"/>
        <dbReference type="ChEBI" id="CHEBI:57540"/>
        <dbReference type="ChEBI" id="CHEBI:57945"/>
        <dbReference type="ChEBI" id="CHEBI:83228"/>
    </reaction>
    <physiologicalReaction direction="left-to-right" evidence="21">
        <dbReference type="Rhea" id="RHEA:71232"/>
    </physiologicalReaction>
</comment>
<keyword evidence="10" id="KW-0496">Mitochondrion</keyword>
<comment type="similarity">
    <text evidence="6">Belongs to the SPP2 family.</text>
</comment>
<feature type="compositionally biased region" description="Basic and acidic residues" evidence="23">
    <location>
        <begin position="410"/>
        <end position="421"/>
    </location>
</feature>
<feature type="region of interest" description="Disordered" evidence="23">
    <location>
        <begin position="564"/>
        <end position="678"/>
    </location>
</feature>
<dbReference type="InterPro" id="IPR017927">
    <property type="entry name" value="FAD-bd_FR_type"/>
</dbReference>
<evidence type="ECO:0000256" key="19">
    <source>
        <dbReference type="ARBA" id="ARBA00039438"/>
    </source>
</evidence>
<keyword evidence="26" id="KW-1185">Reference proteome</keyword>
<dbReference type="InterPro" id="IPR001834">
    <property type="entry name" value="CBR-like"/>
</dbReference>
<feature type="compositionally biased region" description="Basic and acidic residues" evidence="23">
    <location>
        <begin position="613"/>
        <end position="645"/>
    </location>
</feature>
<feature type="compositionally biased region" description="Basic and acidic residues" evidence="23">
    <location>
        <begin position="669"/>
        <end position="678"/>
    </location>
</feature>
<evidence type="ECO:0000256" key="6">
    <source>
        <dbReference type="ARBA" id="ARBA00008576"/>
    </source>
</evidence>
<dbReference type="PROSITE" id="PS51384">
    <property type="entry name" value="FAD_FR"/>
    <property type="match status" value="1"/>
</dbReference>
<dbReference type="EMBL" id="PUHP01000541">
    <property type="protein sequence ID" value="TQN69294.1"/>
    <property type="molecule type" value="Genomic_DNA"/>
</dbReference>
<evidence type="ECO:0000256" key="1">
    <source>
        <dbReference type="ARBA" id="ARBA00001974"/>
    </source>
</evidence>
<dbReference type="InterPro" id="IPR026822">
    <property type="entry name" value="Spp2/MOS2_G-patch"/>
</dbReference>
<dbReference type="CDD" id="cd06183">
    <property type="entry name" value="cyt_b5_reduct_like"/>
    <property type="match status" value="1"/>
</dbReference>
<evidence type="ECO:0000256" key="14">
    <source>
        <dbReference type="ARBA" id="ARBA00023027"/>
    </source>
</evidence>
<keyword evidence="15" id="KW-0472">Membrane</keyword>
<feature type="domain" description="FAD-binding FR-type" evidence="24">
    <location>
        <begin position="60"/>
        <end position="170"/>
    </location>
</feature>
<feature type="binding site" evidence="22">
    <location>
        <position position="187"/>
    </location>
    <ligand>
        <name>FAD</name>
        <dbReference type="ChEBI" id="CHEBI:57692"/>
    </ligand>
</feature>
<dbReference type="OrthoDB" id="432685at2759"/>
<dbReference type="PANTHER" id="PTHR19370:SF184">
    <property type="entry name" value="NADH-CYTOCHROME B5 REDUCTASE-LIKE"/>
    <property type="match status" value="1"/>
</dbReference>
<keyword evidence="8 22" id="KW-0285">Flavoprotein</keyword>
<reference evidence="25 26" key="1">
    <citation type="journal article" date="2019" name="Sci. Rep.">
        <title>Colletotrichum shisoi sp. nov., an anthracnose pathogen of Perilla frutescens in Japan: molecular phylogenetic, morphological and genomic evidence.</title>
        <authorList>
            <person name="Gan P."/>
            <person name="Tsushima A."/>
            <person name="Hiroyama R."/>
            <person name="Narusaka M."/>
            <person name="Takano Y."/>
            <person name="Narusaka Y."/>
            <person name="Kawaradani M."/>
            <person name="Damm U."/>
            <person name="Shirasu K."/>
        </authorList>
    </citation>
    <scope>NUCLEOTIDE SEQUENCE [LARGE SCALE GENOMIC DNA]</scope>
    <source>
        <strain evidence="25 26">PG-2018a</strain>
    </source>
</reference>
<dbReference type="Pfam" id="PF00970">
    <property type="entry name" value="FAD_binding_6"/>
    <property type="match status" value="1"/>
</dbReference>
<evidence type="ECO:0000256" key="22">
    <source>
        <dbReference type="PIRSR" id="PIRSR601834-1"/>
    </source>
</evidence>
<dbReference type="SUPFAM" id="SSF52343">
    <property type="entry name" value="Ferredoxin reductase-like, C-terminal NADP-linked domain"/>
    <property type="match status" value="1"/>
</dbReference>
<keyword evidence="10" id="KW-1000">Mitochondrion outer membrane</keyword>
<dbReference type="InterPro" id="IPR001709">
    <property type="entry name" value="Flavoprot_Pyr_Nucl_cyt_Rdtase"/>
</dbReference>
<keyword evidence="13" id="KW-0560">Oxidoreductase</keyword>
<evidence type="ECO:0000256" key="9">
    <source>
        <dbReference type="ARBA" id="ARBA00022692"/>
    </source>
</evidence>
<feature type="binding site" evidence="22">
    <location>
        <position position="121"/>
    </location>
    <ligand>
        <name>FAD</name>
        <dbReference type="ChEBI" id="CHEBI:57692"/>
    </ligand>
</feature>
<evidence type="ECO:0000256" key="15">
    <source>
        <dbReference type="ARBA" id="ARBA00023136"/>
    </source>
</evidence>
<dbReference type="PRINTS" id="PR00371">
    <property type="entry name" value="FPNCR"/>
</dbReference>
<evidence type="ECO:0000313" key="25">
    <source>
        <dbReference type="EMBL" id="TQN69294.1"/>
    </source>
</evidence>
<keyword evidence="9" id="KW-0812">Transmembrane</keyword>
<evidence type="ECO:0000256" key="21">
    <source>
        <dbReference type="ARBA" id="ARBA00049138"/>
    </source>
</evidence>
<evidence type="ECO:0000256" key="16">
    <source>
        <dbReference type="ARBA" id="ARBA00023242"/>
    </source>
</evidence>
<dbReference type="SUPFAM" id="SSF63380">
    <property type="entry name" value="Riboflavin synthase domain-like"/>
    <property type="match status" value="1"/>
</dbReference>
<dbReference type="FunFam" id="3.40.50.80:FF:000019">
    <property type="entry name" value="NADH-cytochrome b5 reductase"/>
    <property type="match status" value="1"/>
</dbReference>
<dbReference type="InterPro" id="IPR008333">
    <property type="entry name" value="Cbr1-like_FAD-bd_dom"/>
</dbReference>
<evidence type="ECO:0000256" key="18">
    <source>
        <dbReference type="ARBA" id="ARBA00038836"/>
    </source>
</evidence>
<comment type="subunit">
    <text evidence="18">Monomer. Component of the 2-(3-amino-3-carboxypropyl)histidine synthase complex composed of DPH1, DPH2, DPH3 and a NADH-dependent reductase, predominantly CBR1.</text>
</comment>
<evidence type="ECO:0000256" key="12">
    <source>
        <dbReference type="ARBA" id="ARBA00022989"/>
    </source>
</evidence>
<dbReference type="GO" id="GO:0005741">
    <property type="term" value="C:mitochondrial outer membrane"/>
    <property type="evidence" value="ECO:0007669"/>
    <property type="project" value="UniProtKB-SubCell"/>
</dbReference>
<comment type="caution">
    <text evidence="25">The sequence shown here is derived from an EMBL/GenBank/DDBJ whole genome shotgun (WGS) entry which is preliminary data.</text>
</comment>
<keyword evidence="16" id="KW-0539">Nucleus</keyword>
<dbReference type="GO" id="GO:0005634">
    <property type="term" value="C:nucleus"/>
    <property type="evidence" value="ECO:0007669"/>
    <property type="project" value="UniProtKB-SubCell"/>
</dbReference>
<comment type="function">
    <text evidence="17">NADH-dependent reductase for DPH3 and cytochrome b5. Required for the first step of diphthamide biosynthesis, a post-translational modification of histidine which occurs in elongation factor 2. DPH1 and DPH2 transfer a 3-amino-3-carboxypropyl (ACP) group from S-adenosyl-L-methionine (SAM) to a histidine residue, the reaction is assisted by a reduction system comprising DPH3 and a NADH-dependent reductase, predominantly CBR1. By reducing DPH3, also involved in the formation of the tRNA wobble base modification mcm5s 2U (5-methoxycarbonylmethyl-2-thiouridine), mediated by the elongator complex. The cytochrome b5/NADH cytochrome b5 reductase electron transfer system supports the catalytic activity of several sterol biosynthetic enzymes.</text>
</comment>
<keyword evidence="14" id="KW-0520">NAD</keyword>
<evidence type="ECO:0000256" key="3">
    <source>
        <dbReference type="ARBA" id="ARBA00004572"/>
    </source>
</evidence>
<protein>
    <recommendedName>
        <fullName evidence="19">NADH-cytochrome b5 reductase 1</fullName>
        <ecNumber evidence="7">1.6.2.2</ecNumber>
    </recommendedName>
    <alternativeName>
        <fullName evidence="20">Microsomal cytochrome b reductase</fullName>
    </alternativeName>
</protein>
<keyword evidence="12" id="KW-1133">Transmembrane helix</keyword>
<evidence type="ECO:0000256" key="4">
    <source>
        <dbReference type="ARBA" id="ARBA00005156"/>
    </source>
</evidence>
<evidence type="ECO:0000256" key="5">
    <source>
        <dbReference type="ARBA" id="ARBA00006105"/>
    </source>
</evidence>
<evidence type="ECO:0000256" key="17">
    <source>
        <dbReference type="ARBA" id="ARBA00037104"/>
    </source>
</evidence>
<evidence type="ECO:0000256" key="10">
    <source>
        <dbReference type="ARBA" id="ARBA00022787"/>
    </source>
</evidence>
<dbReference type="Gene3D" id="3.40.50.80">
    <property type="entry name" value="Nucleotide-binding domain of ferredoxin-NADP reductase (FNR) module"/>
    <property type="match status" value="1"/>
</dbReference>
<dbReference type="Gene3D" id="2.40.30.10">
    <property type="entry name" value="Translation factors"/>
    <property type="match status" value="1"/>
</dbReference>
<feature type="binding site" evidence="22">
    <location>
        <position position="145"/>
    </location>
    <ligand>
        <name>FAD</name>
        <dbReference type="ChEBI" id="CHEBI:57692"/>
    </ligand>
</feature>
<comment type="cofactor">
    <cofactor evidence="1 22">
        <name>FAD</name>
        <dbReference type="ChEBI" id="CHEBI:57692"/>
    </cofactor>
</comment>
<feature type="non-terminal residue" evidence="25">
    <location>
        <position position="678"/>
    </location>
</feature>
<feature type="region of interest" description="Disordered" evidence="23">
    <location>
        <begin position="483"/>
        <end position="509"/>
    </location>
</feature>
<keyword evidence="11 22" id="KW-0274">FAD</keyword>
<gene>
    <name evidence="25" type="primary">CBR1-1</name>
    <name evidence="25" type="ORF">CSHISOI_06198</name>
</gene>
<dbReference type="InterPro" id="IPR001433">
    <property type="entry name" value="OxRdtase_FAD/NAD-bd"/>
</dbReference>
<feature type="compositionally biased region" description="Basic and acidic residues" evidence="23">
    <location>
        <begin position="376"/>
        <end position="402"/>
    </location>
</feature>
<evidence type="ECO:0000313" key="26">
    <source>
        <dbReference type="Proteomes" id="UP000326340"/>
    </source>
</evidence>
<feature type="compositionally biased region" description="Low complexity" evidence="23">
    <location>
        <begin position="434"/>
        <end position="447"/>
    </location>
</feature>
<comment type="similarity">
    <text evidence="5">Belongs to the flavoprotein pyridine nucleotide cytochrome reductase family.</text>
</comment>
<comment type="pathway">
    <text evidence="4">Protein modification; peptidyl-diphthamide biosynthesis.</text>
</comment>
<evidence type="ECO:0000256" key="8">
    <source>
        <dbReference type="ARBA" id="ARBA00022630"/>
    </source>
</evidence>